<dbReference type="OrthoDB" id="3936150at2759"/>
<dbReference type="GeneID" id="37142522"/>
<feature type="transmembrane region" description="Helical" evidence="5">
    <location>
        <begin position="105"/>
        <end position="123"/>
    </location>
</feature>
<feature type="transmembrane region" description="Helical" evidence="5">
    <location>
        <begin position="33"/>
        <end position="53"/>
    </location>
</feature>
<dbReference type="VEuPathDB" id="FungiDB:BO82DRAFT_410952"/>
<evidence type="ECO:0000256" key="1">
    <source>
        <dbReference type="ARBA" id="ARBA00004141"/>
    </source>
</evidence>
<protein>
    <recommendedName>
        <fullName evidence="8">MFS general substrate transporter</fullName>
    </recommendedName>
</protein>
<dbReference type="GO" id="GO:0022857">
    <property type="term" value="F:transmembrane transporter activity"/>
    <property type="evidence" value="ECO:0007669"/>
    <property type="project" value="TreeGrafter"/>
</dbReference>
<reference evidence="6 7" key="1">
    <citation type="submission" date="2016-12" db="EMBL/GenBank/DDBJ databases">
        <title>The genomes of Aspergillus section Nigri reveals drivers in fungal speciation.</title>
        <authorList>
            <consortium name="DOE Joint Genome Institute"/>
            <person name="Vesth T.C."/>
            <person name="Nybo J."/>
            <person name="Theobald S."/>
            <person name="Brandl J."/>
            <person name="Frisvad J.C."/>
            <person name="Nielsen K.F."/>
            <person name="Lyhne E.K."/>
            <person name="Kogle M.E."/>
            <person name="Kuo A."/>
            <person name="Riley R."/>
            <person name="Clum A."/>
            <person name="Nolan M."/>
            <person name="Lipzen A."/>
            <person name="Salamov A."/>
            <person name="Henrissat B."/>
            <person name="Wiebenga A."/>
            <person name="De Vries R.P."/>
            <person name="Grigoriev I.V."/>
            <person name="Mortensen U.H."/>
            <person name="Andersen M.R."/>
            <person name="Baker S.E."/>
        </authorList>
    </citation>
    <scope>NUCLEOTIDE SEQUENCE [LARGE SCALE GENOMIC DNA]</scope>
    <source>
        <strain evidence="6 7">CBS 121591</strain>
    </source>
</reference>
<dbReference type="RefSeq" id="XP_025493981.1">
    <property type="nucleotide sequence ID" value="XM_025639780.1"/>
</dbReference>
<proteinExistence type="predicted"/>
<keyword evidence="2 5" id="KW-0812">Transmembrane</keyword>
<evidence type="ECO:0000256" key="2">
    <source>
        <dbReference type="ARBA" id="ARBA00022692"/>
    </source>
</evidence>
<dbReference type="GO" id="GO:0005886">
    <property type="term" value="C:plasma membrane"/>
    <property type="evidence" value="ECO:0007669"/>
    <property type="project" value="TreeGrafter"/>
</dbReference>
<dbReference type="SUPFAM" id="SSF103473">
    <property type="entry name" value="MFS general substrate transporter"/>
    <property type="match status" value="1"/>
</dbReference>
<evidence type="ECO:0000313" key="6">
    <source>
        <dbReference type="EMBL" id="PYH83781.1"/>
    </source>
</evidence>
<keyword evidence="4 5" id="KW-0472">Membrane</keyword>
<dbReference type="InterPro" id="IPR036259">
    <property type="entry name" value="MFS_trans_sf"/>
</dbReference>
<feature type="transmembrane region" description="Helical" evidence="5">
    <location>
        <begin position="73"/>
        <end position="93"/>
    </location>
</feature>
<organism evidence="6 7">
    <name type="scientific">Aspergillus uvarum CBS 121591</name>
    <dbReference type="NCBI Taxonomy" id="1448315"/>
    <lineage>
        <taxon>Eukaryota</taxon>
        <taxon>Fungi</taxon>
        <taxon>Dikarya</taxon>
        <taxon>Ascomycota</taxon>
        <taxon>Pezizomycotina</taxon>
        <taxon>Eurotiomycetes</taxon>
        <taxon>Eurotiomycetidae</taxon>
        <taxon>Eurotiales</taxon>
        <taxon>Aspergillaceae</taxon>
        <taxon>Aspergillus</taxon>
        <taxon>Aspergillus subgen. Circumdati</taxon>
    </lineage>
</organism>
<comment type="subcellular location">
    <subcellularLocation>
        <location evidence="1">Membrane</location>
        <topology evidence="1">Multi-pass membrane protein</topology>
    </subcellularLocation>
</comment>
<keyword evidence="3 5" id="KW-1133">Transmembrane helix</keyword>
<evidence type="ECO:0000256" key="5">
    <source>
        <dbReference type="SAM" id="Phobius"/>
    </source>
</evidence>
<evidence type="ECO:0000313" key="7">
    <source>
        <dbReference type="Proteomes" id="UP000248340"/>
    </source>
</evidence>
<evidence type="ECO:0000256" key="4">
    <source>
        <dbReference type="ARBA" id="ARBA00023136"/>
    </source>
</evidence>
<dbReference type="PANTHER" id="PTHR23502:SF47">
    <property type="entry name" value="MAJOR FACILITATOR SUPERFAMILY (MFS) PROFILE DOMAIN-CONTAINING PROTEIN-RELATED"/>
    <property type="match status" value="1"/>
</dbReference>
<name>A0A319CJ00_9EURO</name>
<dbReference type="AlphaFoldDB" id="A0A319CJ00"/>
<accession>A0A319CJ00</accession>
<sequence>MGTIIVAVQVPAVWSWTIKEYRQLNRIRPETRLWFAMLGGAPAIPVSLFWMAWTSRESILFRPVSISAWSPTIATGLFGFGITTVFVSAHMYVIDSYVKHSASALAMLVLSRYLAAGGITVAGNPI</sequence>
<dbReference type="PANTHER" id="PTHR23502">
    <property type="entry name" value="MAJOR FACILITATOR SUPERFAMILY"/>
    <property type="match status" value="1"/>
</dbReference>
<dbReference type="Proteomes" id="UP000248340">
    <property type="component" value="Unassembled WGS sequence"/>
</dbReference>
<keyword evidence="7" id="KW-1185">Reference proteome</keyword>
<gene>
    <name evidence="6" type="ORF">BO82DRAFT_410952</name>
</gene>
<evidence type="ECO:0008006" key="8">
    <source>
        <dbReference type="Google" id="ProtNLM"/>
    </source>
</evidence>
<dbReference type="STRING" id="1448315.A0A319CJ00"/>
<dbReference type="EMBL" id="KZ821687">
    <property type="protein sequence ID" value="PYH83781.1"/>
    <property type="molecule type" value="Genomic_DNA"/>
</dbReference>
<evidence type="ECO:0000256" key="3">
    <source>
        <dbReference type="ARBA" id="ARBA00022989"/>
    </source>
</evidence>